<reference evidence="2" key="1">
    <citation type="submission" date="2019-11" db="EMBL/GenBank/DDBJ databases">
        <authorList>
            <person name="Feng L."/>
        </authorList>
    </citation>
    <scope>NUCLEOTIDE SEQUENCE</scope>
    <source>
        <strain evidence="2">CParaputrificumLFYP93</strain>
    </source>
</reference>
<dbReference type="SUPFAM" id="SSF140566">
    <property type="entry name" value="FlgN-like"/>
    <property type="match status" value="1"/>
</dbReference>
<protein>
    <submittedName>
        <fullName evidence="2">FlgN protein</fullName>
    </submittedName>
</protein>
<dbReference type="AlphaFoldDB" id="A0A6N3GW86"/>
<accession>A0A6N3GW86</accession>
<dbReference type="InterPro" id="IPR007809">
    <property type="entry name" value="FlgN-like"/>
</dbReference>
<evidence type="ECO:0000256" key="1">
    <source>
        <dbReference type="ARBA" id="ARBA00022795"/>
    </source>
</evidence>
<dbReference type="GO" id="GO:0044780">
    <property type="term" value="P:bacterial-type flagellum assembly"/>
    <property type="evidence" value="ECO:0007669"/>
    <property type="project" value="InterPro"/>
</dbReference>
<dbReference type="EMBL" id="CACRTV010000088">
    <property type="protein sequence ID" value="VYU69127.1"/>
    <property type="molecule type" value="Genomic_DNA"/>
</dbReference>
<dbReference type="RefSeq" id="WP_156563350.1">
    <property type="nucleotide sequence ID" value="NZ_CACRTV010000088.1"/>
</dbReference>
<keyword evidence="1" id="KW-1005">Bacterial flagellum biogenesis</keyword>
<dbReference type="InterPro" id="IPR036679">
    <property type="entry name" value="FlgN-like_sf"/>
</dbReference>
<name>A0A6N3GW86_9CLOT</name>
<proteinExistence type="predicted"/>
<evidence type="ECO:0000313" key="2">
    <source>
        <dbReference type="EMBL" id="VYU69127.1"/>
    </source>
</evidence>
<dbReference type="Gene3D" id="1.20.58.300">
    <property type="entry name" value="FlgN-like"/>
    <property type="match status" value="1"/>
</dbReference>
<dbReference type="Pfam" id="PF05130">
    <property type="entry name" value="FlgN"/>
    <property type="match status" value="1"/>
</dbReference>
<organism evidence="2">
    <name type="scientific">Clostridium paraputrificum</name>
    <dbReference type="NCBI Taxonomy" id="29363"/>
    <lineage>
        <taxon>Bacteria</taxon>
        <taxon>Bacillati</taxon>
        <taxon>Bacillota</taxon>
        <taxon>Clostridia</taxon>
        <taxon>Eubacteriales</taxon>
        <taxon>Clostridiaceae</taxon>
        <taxon>Clostridium</taxon>
    </lineage>
</organism>
<sequence>MINELTIVIKNEGEALKKLLSLLEKQYKHVMKKEVFELEALVDEIKLVNKEVAQVEVERRKLVGQRSMREIVNTSNDEELDNSYREINRIILAVKQQKETNELLIRQQMSFNNQILNIINPRREIKTYNSYGNLSR</sequence>
<gene>
    <name evidence="2" type="ORF">CPLFYP93_03386</name>
</gene>